<reference evidence="1 2" key="1">
    <citation type="journal article" date="2020" name="ISME J.">
        <title>Comparative genomics reveals insights into cyanobacterial evolution and habitat adaptation.</title>
        <authorList>
            <person name="Chen M.Y."/>
            <person name="Teng W.K."/>
            <person name="Zhao L."/>
            <person name="Hu C.X."/>
            <person name="Zhou Y.K."/>
            <person name="Han B.P."/>
            <person name="Song L.R."/>
            <person name="Shu W.S."/>
        </authorList>
    </citation>
    <scope>NUCLEOTIDE SEQUENCE [LARGE SCALE GENOMIC DNA]</scope>
    <source>
        <strain evidence="1 2">FACHB-723</strain>
    </source>
</reference>
<dbReference type="EMBL" id="JACJQB010000067">
    <property type="protein sequence ID" value="MBD2189996.1"/>
    <property type="molecule type" value="Genomic_DNA"/>
</dbReference>
<gene>
    <name evidence="1" type="ORF">H6F41_17865</name>
</gene>
<comment type="caution">
    <text evidence="1">The sequence shown here is derived from an EMBL/GenBank/DDBJ whole genome shotgun (WGS) entry which is preliminary data.</text>
</comment>
<sequence length="75" mass="8448">MAKLFMLQTALNNLTQEGTAEIYGTGWKLVLSTDDHLYVDCGDDGFTYQIYYAESNSFSVVEELESVSELKELIV</sequence>
<evidence type="ECO:0000313" key="1">
    <source>
        <dbReference type="EMBL" id="MBD2189996.1"/>
    </source>
</evidence>
<accession>A0ABR8A190</accession>
<protein>
    <recommendedName>
        <fullName evidence="3">Phage protein</fullName>
    </recommendedName>
</protein>
<keyword evidence="2" id="KW-1185">Reference proteome</keyword>
<dbReference type="Proteomes" id="UP000642094">
    <property type="component" value="Unassembled WGS sequence"/>
</dbReference>
<organism evidence="1 2">
    <name type="scientific">Pseudanabaena mucicola FACHB-723</name>
    <dbReference type="NCBI Taxonomy" id="2692860"/>
    <lineage>
        <taxon>Bacteria</taxon>
        <taxon>Bacillati</taxon>
        <taxon>Cyanobacteriota</taxon>
        <taxon>Cyanophyceae</taxon>
        <taxon>Pseudanabaenales</taxon>
        <taxon>Pseudanabaenaceae</taxon>
        <taxon>Pseudanabaena</taxon>
    </lineage>
</organism>
<dbReference type="RefSeq" id="WP_190404805.1">
    <property type="nucleotide sequence ID" value="NZ_JACJQB010000067.1"/>
</dbReference>
<evidence type="ECO:0000313" key="2">
    <source>
        <dbReference type="Proteomes" id="UP000642094"/>
    </source>
</evidence>
<proteinExistence type="predicted"/>
<name>A0ABR8A190_9CYAN</name>
<evidence type="ECO:0008006" key="3">
    <source>
        <dbReference type="Google" id="ProtNLM"/>
    </source>
</evidence>